<feature type="transmembrane region" description="Helical" evidence="4">
    <location>
        <begin position="12"/>
        <end position="29"/>
    </location>
</feature>
<feature type="transmembrane region" description="Helical" evidence="4">
    <location>
        <begin position="329"/>
        <end position="353"/>
    </location>
</feature>
<feature type="domain" description="Major facilitator superfamily (MFS) profile" evidence="5">
    <location>
        <begin position="10"/>
        <end position="390"/>
    </location>
</feature>
<keyword evidence="7" id="KW-1185">Reference proteome</keyword>
<evidence type="ECO:0000313" key="6">
    <source>
        <dbReference type="EMBL" id="AWN35053.1"/>
    </source>
</evidence>
<evidence type="ECO:0000259" key="5">
    <source>
        <dbReference type="PROSITE" id="PS50850"/>
    </source>
</evidence>
<feature type="transmembrane region" description="Helical" evidence="4">
    <location>
        <begin position="275"/>
        <end position="294"/>
    </location>
</feature>
<feature type="transmembrane region" description="Helical" evidence="4">
    <location>
        <begin position="365"/>
        <end position="385"/>
    </location>
</feature>
<dbReference type="KEGG" id="meti:DK427_04265"/>
<dbReference type="InterPro" id="IPR020846">
    <property type="entry name" value="MFS_dom"/>
</dbReference>
<dbReference type="AlphaFoldDB" id="A0A2U8VN64"/>
<dbReference type="NCBIfam" id="NF007256">
    <property type="entry name" value="PRK09705.1"/>
    <property type="match status" value="1"/>
</dbReference>
<protein>
    <submittedName>
        <fullName evidence="6">MFS transporter</fullName>
    </submittedName>
</protein>
<dbReference type="OrthoDB" id="5758872at2"/>
<dbReference type="InterPro" id="IPR036259">
    <property type="entry name" value="MFS_trans_sf"/>
</dbReference>
<dbReference type="Proteomes" id="UP000246058">
    <property type="component" value="Chromosome"/>
</dbReference>
<dbReference type="PANTHER" id="PTHR23523:SF1">
    <property type="entry name" value="CYANATE TRANSPORT PROTEIN CYNX"/>
    <property type="match status" value="1"/>
</dbReference>
<dbReference type="InterPro" id="IPR011701">
    <property type="entry name" value="MFS"/>
</dbReference>
<keyword evidence="3 4" id="KW-0472">Membrane</keyword>
<proteinExistence type="predicted"/>
<dbReference type="SUPFAM" id="SSF103473">
    <property type="entry name" value="MFS general substrate transporter"/>
    <property type="match status" value="1"/>
</dbReference>
<reference evidence="6 7" key="1">
    <citation type="submission" date="2018-05" db="EMBL/GenBank/DDBJ databases">
        <title>Complete Genome Sequence of Methylobacterium sp. 17Sr1-43.</title>
        <authorList>
            <person name="Srinivasan S."/>
        </authorList>
    </citation>
    <scope>NUCLEOTIDE SEQUENCE [LARGE SCALE GENOMIC DNA]</scope>
    <source>
        <strain evidence="6 7">17Sr1-43</strain>
    </source>
</reference>
<dbReference type="EMBL" id="CP029551">
    <property type="protein sequence ID" value="AWN35053.1"/>
    <property type="molecule type" value="Genomic_DNA"/>
</dbReference>
<sequence length="402" mass="41303">MTPNGGAAAARLPILLLVILVGLNLRPFLTAVGPLTADIRASIGLSLQGLSLLTLIPMGLMGVLAFVGPTVEAKFGARPALVAALWAVAGGSLARWFVVDAEGMFASTVVLSVGVAVAQVVFPGVLKRQFPNGLSTVMGLYSAMLMGGGAAGARLAPLVAETIGDWRAGLGLLAAPAALAAIAAALILPRSDRREERAIPAVGLLRRPRTWLLMACFGLVNGGYSTVVTWLAPFYQERGWSVGSSGTLLAVMALSQGAAALLLPMVSRHARDRRGWLWFTLALQAFGFLGLAAAPDLAPMIWAVGVGAGLGSSFALTMVVSLDHSPDPAAAGALTAMMQGGGFLLAAVAPWLVALLHDLSGGYTAGWIMHLGNVMVVACLTTRLAPGTYRRALGMAVPSPAE</sequence>
<gene>
    <name evidence="6" type="ORF">DK427_04265</name>
</gene>
<organism evidence="6 7">
    <name type="scientific">Methylobacterium radiodurans</name>
    <dbReference type="NCBI Taxonomy" id="2202828"/>
    <lineage>
        <taxon>Bacteria</taxon>
        <taxon>Pseudomonadati</taxon>
        <taxon>Pseudomonadota</taxon>
        <taxon>Alphaproteobacteria</taxon>
        <taxon>Hyphomicrobiales</taxon>
        <taxon>Methylobacteriaceae</taxon>
        <taxon>Methylobacterium</taxon>
    </lineage>
</organism>
<evidence type="ECO:0000256" key="3">
    <source>
        <dbReference type="ARBA" id="ARBA00023136"/>
    </source>
</evidence>
<keyword evidence="1 4" id="KW-0812">Transmembrane</keyword>
<evidence type="ECO:0000256" key="2">
    <source>
        <dbReference type="ARBA" id="ARBA00022989"/>
    </source>
</evidence>
<feature type="transmembrane region" description="Helical" evidence="4">
    <location>
        <begin position="80"/>
        <end position="98"/>
    </location>
</feature>
<feature type="transmembrane region" description="Helical" evidence="4">
    <location>
        <begin position="138"/>
        <end position="156"/>
    </location>
</feature>
<dbReference type="PROSITE" id="PS50850">
    <property type="entry name" value="MFS"/>
    <property type="match status" value="1"/>
</dbReference>
<feature type="transmembrane region" description="Helical" evidence="4">
    <location>
        <begin position="244"/>
        <end position="263"/>
    </location>
</feature>
<evidence type="ECO:0000256" key="1">
    <source>
        <dbReference type="ARBA" id="ARBA00022692"/>
    </source>
</evidence>
<dbReference type="RefSeq" id="WP_109950184.1">
    <property type="nucleotide sequence ID" value="NZ_CP029551.1"/>
</dbReference>
<keyword evidence="2 4" id="KW-1133">Transmembrane helix</keyword>
<dbReference type="GO" id="GO:0022857">
    <property type="term" value="F:transmembrane transporter activity"/>
    <property type="evidence" value="ECO:0007669"/>
    <property type="project" value="InterPro"/>
</dbReference>
<name>A0A2U8VN64_9HYPH</name>
<feature type="transmembrane region" description="Helical" evidence="4">
    <location>
        <begin position="49"/>
        <end position="68"/>
    </location>
</feature>
<feature type="transmembrane region" description="Helical" evidence="4">
    <location>
        <begin position="300"/>
        <end position="322"/>
    </location>
</feature>
<accession>A0A2U8VN64</accession>
<dbReference type="Pfam" id="PF07690">
    <property type="entry name" value="MFS_1"/>
    <property type="match status" value="1"/>
</dbReference>
<evidence type="ECO:0000313" key="7">
    <source>
        <dbReference type="Proteomes" id="UP000246058"/>
    </source>
</evidence>
<feature type="transmembrane region" description="Helical" evidence="4">
    <location>
        <begin position="104"/>
        <end position="126"/>
    </location>
</feature>
<feature type="transmembrane region" description="Helical" evidence="4">
    <location>
        <begin position="210"/>
        <end position="232"/>
    </location>
</feature>
<dbReference type="InterPro" id="IPR052524">
    <property type="entry name" value="MFS_Cyanate_Porter"/>
</dbReference>
<feature type="transmembrane region" description="Helical" evidence="4">
    <location>
        <begin position="168"/>
        <end position="189"/>
    </location>
</feature>
<dbReference type="Gene3D" id="1.20.1250.20">
    <property type="entry name" value="MFS general substrate transporter like domains"/>
    <property type="match status" value="1"/>
</dbReference>
<dbReference type="PANTHER" id="PTHR23523">
    <property type="match status" value="1"/>
</dbReference>
<evidence type="ECO:0000256" key="4">
    <source>
        <dbReference type="SAM" id="Phobius"/>
    </source>
</evidence>